<evidence type="ECO:0000313" key="3">
    <source>
        <dbReference type="Proteomes" id="UP001500936"/>
    </source>
</evidence>
<reference evidence="3" key="1">
    <citation type="journal article" date="2019" name="Int. J. Syst. Evol. Microbiol.">
        <title>The Global Catalogue of Microorganisms (GCM) 10K type strain sequencing project: providing services to taxonomists for standard genome sequencing and annotation.</title>
        <authorList>
            <consortium name="The Broad Institute Genomics Platform"/>
            <consortium name="The Broad Institute Genome Sequencing Center for Infectious Disease"/>
            <person name="Wu L."/>
            <person name="Ma J."/>
        </authorList>
    </citation>
    <scope>NUCLEOTIDE SEQUENCE [LARGE SCALE GENOMIC DNA]</scope>
    <source>
        <strain evidence="3">JCM 17925</strain>
    </source>
</reference>
<feature type="transmembrane region" description="Helical" evidence="1">
    <location>
        <begin position="170"/>
        <end position="186"/>
    </location>
</feature>
<dbReference type="Pfam" id="PF12412">
    <property type="entry name" value="DUF3667"/>
    <property type="match status" value="1"/>
</dbReference>
<gene>
    <name evidence="2" type="ORF">GCM10023187_42320</name>
</gene>
<keyword evidence="1" id="KW-0472">Membrane</keyword>
<name>A0ABP8KRD3_9BACT</name>
<evidence type="ECO:0000256" key="1">
    <source>
        <dbReference type="SAM" id="Phobius"/>
    </source>
</evidence>
<evidence type="ECO:0008006" key="4">
    <source>
        <dbReference type="Google" id="ProtNLM"/>
    </source>
</evidence>
<feature type="transmembrane region" description="Helical" evidence="1">
    <location>
        <begin position="39"/>
        <end position="60"/>
    </location>
</feature>
<keyword evidence="1" id="KW-0812">Transmembrane</keyword>
<dbReference type="EMBL" id="BAABHB010000010">
    <property type="protein sequence ID" value="GAA4413688.1"/>
    <property type="molecule type" value="Genomic_DNA"/>
</dbReference>
<comment type="caution">
    <text evidence="2">The sequence shown here is derived from an EMBL/GenBank/DDBJ whole genome shotgun (WGS) entry which is preliminary data.</text>
</comment>
<evidence type="ECO:0000313" key="2">
    <source>
        <dbReference type="EMBL" id="GAA4413688.1"/>
    </source>
</evidence>
<sequence>MFHALTHADKGVLYLIKELSLRPGLVAREYILEGKRKQYFNPFTFLVLVLGLSIIMNSLFHPYSRTTQPTRTNTTQQTLSPQEQKRNAVSQRRRMFQSFVEKRANIIAFVAIPLFAFIFWLCFIRSGIAYAEHLVASVFFLGFCFLITALVITPLTAFLPPGRWHSSAQLLLQFIYIAIGYFQFMGPRRPLFLLKTSFVTLLALAFWIGFSGTLVYIYLVYG</sequence>
<accession>A0ABP8KRD3</accession>
<protein>
    <recommendedName>
        <fullName evidence="4">DUF3667 domain-containing protein</fullName>
    </recommendedName>
</protein>
<organism evidence="2 3">
    <name type="scientific">Nibrella viscosa</name>
    <dbReference type="NCBI Taxonomy" id="1084524"/>
    <lineage>
        <taxon>Bacteria</taxon>
        <taxon>Pseudomonadati</taxon>
        <taxon>Bacteroidota</taxon>
        <taxon>Cytophagia</taxon>
        <taxon>Cytophagales</taxon>
        <taxon>Spirosomataceae</taxon>
        <taxon>Nibrella</taxon>
    </lineage>
</organism>
<dbReference type="InterPro" id="IPR022134">
    <property type="entry name" value="DUF3667"/>
</dbReference>
<feature type="transmembrane region" description="Helical" evidence="1">
    <location>
        <begin position="134"/>
        <end position="158"/>
    </location>
</feature>
<keyword evidence="1" id="KW-1133">Transmembrane helix</keyword>
<proteinExistence type="predicted"/>
<keyword evidence="3" id="KW-1185">Reference proteome</keyword>
<dbReference type="Proteomes" id="UP001500936">
    <property type="component" value="Unassembled WGS sequence"/>
</dbReference>
<feature type="transmembrane region" description="Helical" evidence="1">
    <location>
        <begin position="104"/>
        <end position="128"/>
    </location>
</feature>
<feature type="transmembrane region" description="Helical" evidence="1">
    <location>
        <begin position="198"/>
        <end position="221"/>
    </location>
</feature>